<keyword evidence="5 7" id="KW-0234">DNA repair</keyword>
<comment type="function">
    <text evidence="7">Component of the SMC5-SMC6 complex, that promotes sister chromatid alignment after DNA damage and facilitates double-stranded DNA breaks (DSBs) repair via homologous recombination between sister chromatids.</text>
</comment>
<dbReference type="GO" id="GO:0006310">
    <property type="term" value="P:DNA recombination"/>
    <property type="evidence" value="ECO:0007669"/>
    <property type="project" value="UniProtKB-UniRule"/>
</dbReference>
<dbReference type="VEuPathDB" id="FungiDB:HGUI_02471"/>
<evidence type="ECO:0000313" key="9">
    <source>
        <dbReference type="EMBL" id="SGZ40271.1"/>
    </source>
</evidence>
<evidence type="ECO:0000256" key="4">
    <source>
        <dbReference type="ARBA" id="ARBA00023172"/>
    </source>
</evidence>
<evidence type="ECO:0000256" key="3">
    <source>
        <dbReference type="ARBA" id="ARBA00022763"/>
    </source>
</evidence>
<evidence type="ECO:0000256" key="2">
    <source>
        <dbReference type="ARBA" id="ARBA00008997"/>
    </source>
</evidence>
<keyword evidence="6 7" id="KW-0539">Nucleus</keyword>
<gene>
    <name evidence="9" type="ORF">HGUI_02471</name>
</gene>
<evidence type="ECO:0000256" key="1">
    <source>
        <dbReference type="ARBA" id="ARBA00004123"/>
    </source>
</evidence>
<comment type="subunit">
    <text evidence="7">Component of the SMC5-SMC6 complex.</text>
</comment>
<comment type="subcellular location">
    <subcellularLocation>
        <location evidence="1 7">Nucleus</location>
    </subcellularLocation>
</comment>
<dbReference type="AlphaFoldDB" id="A0A1L0CZH2"/>
<dbReference type="GO" id="GO:0030915">
    <property type="term" value="C:Smc5-Smc6 complex"/>
    <property type="evidence" value="ECO:0007669"/>
    <property type="project" value="UniProtKB-UniRule"/>
</dbReference>
<evidence type="ECO:0000256" key="6">
    <source>
        <dbReference type="ARBA" id="ARBA00023242"/>
    </source>
</evidence>
<name>A0A1L0CZH2_9ASCO</name>
<organism evidence="9 10">
    <name type="scientific">Hanseniaspora guilliermondii</name>
    <dbReference type="NCBI Taxonomy" id="56406"/>
    <lineage>
        <taxon>Eukaryota</taxon>
        <taxon>Fungi</taxon>
        <taxon>Dikarya</taxon>
        <taxon>Ascomycota</taxon>
        <taxon>Saccharomycotina</taxon>
        <taxon>Saccharomycetes</taxon>
        <taxon>Saccharomycodales</taxon>
        <taxon>Saccharomycodaceae</taxon>
        <taxon>Hanseniaspora</taxon>
    </lineage>
</organism>
<feature type="domain" description="Non-structural maintenance of chromosome element 4 C-terminal" evidence="8">
    <location>
        <begin position="259"/>
        <end position="345"/>
    </location>
</feature>
<keyword evidence="10" id="KW-1185">Reference proteome</keyword>
<dbReference type="InterPro" id="IPR014854">
    <property type="entry name" value="Nse4_C"/>
</dbReference>
<dbReference type="Pfam" id="PF08743">
    <property type="entry name" value="Nse4_C"/>
    <property type="match status" value="1"/>
</dbReference>
<dbReference type="GO" id="GO:0005634">
    <property type="term" value="C:nucleus"/>
    <property type="evidence" value="ECO:0007669"/>
    <property type="project" value="UniProtKB-SubCell"/>
</dbReference>
<protein>
    <recommendedName>
        <fullName evidence="7">Non-structural maintenance of chromosomes element 4</fullName>
    </recommendedName>
</protein>
<dbReference type="PANTHER" id="PTHR16140:SF0">
    <property type="entry name" value="NON-STRUCTURAL MAINTENANCE OF CHROMOSOMES ELEMENT 4"/>
    <property type="match status" value="1"/>
</dbReference>
<evidence type="ECO:0000313" key="10">
    <source>
        <dbReference type="Proteomes" id="UP000183365"/>
    </source>
</evidence>
<dbReference type="Proteomes" id="UP000183365">
    <property type="component" value="Unassembled WGS sequence"/>
</dbReference>
<evidence type="ECO:0000256" key="7">
    <source>
        <dbReference type="RuleBase" id="RU365071"/>
    </source>
</evidence>
<keyword evidence="4 7" id="KW-0233">DNA recombination</keyword>
<proteinExistence type="inferred from homology"/>
<reference evidence="10" key="1">
    <citation type="submission" date="2016-11" db="EMBL/GenBank/DDBJ databases">
        <authorList>
            <person name="Guldener U."/>
        </authorList>
    </citation>
    <scope>NUCLEOTIDE SEQUENCE [LARGE SCALE GENOMIC DNA]</scope>
</reference>
<comment type="similarity">
    <text evidence="2 7">Belongs to the NSE4 family.</text>
</comment>
<keyword evidence="3 7" id="KW-0227">DNA damage</keyword>
<evidence type="ECO:0000259" key="8">
    <source>
        <dbReference type="Pfam" id="PF08743"/>
    </source>
</evidence>
<sequence>MAIASNRNGEGKNLVEKAKSKYTLNKHFSETVNELKNLRNDIILGEDTTQNVELNSTIPNANIKTSMVKMDKLEDVSRRFQDKMNTGKKTARTGLGAKSEFFKEEATTFNKIVKDFNAEMTQFSHGTINEQYKPTILLNDMVKFMANFNDSKVKQDETTNKLSIKESLKVEQSSMLMRFGSFYRSWTKKAVMNLHLSQVSKLSLKTKKKSEVKPRQQISKTITRAKEISKEDLVNTEEETSHRIQQISRILSKYKGEPFNLYRICLDPTSYAKTVENLFHVSFLVKSGFMEMFEGEDGWPYLVLLDDDKKNELKKSKKSLIHVTVSMSIETYTNLIEYLEIDKTFLED</sequence>
<dbReference type="PANTHER" id="PTHR16140">
    <property type="entry name" value="NON-STRUCTURAL MAINTENANCE OF CHROMOSOMES ELEMENT 4"/>
    <property type="match status" value="1"/>
</dbReference>
<dbReference type="OrthoDB" id="361242at2759"/>
<dbReference type="GO" id="GO:0006281">
    <property type="term" value="P:DNA repair"/>
    <property type="evidence" value="ECO:0007669"/>
    <property type="project" value="UniProtKB-UniRule"/>
</dbReference>
<evidence type="ECO:0000256" key="5">
    <source>
        <dbReference type="ARBA" id="ARBA00023204"/>
    </source>
</evidence>
<dbReference type="InterPro" id="IPR027786">
    <property type="entry name" value="Nse4/EID"/>
</dbReference>
<dbReference type="EMBL" id="FQNF01000044">
    <property type="protein sequence ID" value="SGZ40271.1"/>
    <property type="molecule type" value="Genomic_DNA"/>
</dbReference>
<accession>A0A1L0CZH2</accession>